<dbReference type="GO" id="GO:0006730">
    <property type="term" value="P:one-carbon metabolic process"/>
    <property type="evidence" value="ECO:0007669"/>
    <property type="project" value="UniProtKB-UniRule"/>
</dbReference>
<keyword evidence="6 8" id="KW-0378">Hydrolase</keyword>
<reference evidence="11" key="1">
    <citation type="submission" date="2016-10" db="EMBL/GenBank/DDBJ databases">
        <authorList>
            <person name="Varghese N."/>
            <person name="Submissions S."/>
        </authorList>
    </citation>
    <scope>NUCLEOTIDE SEQUENCE [LARGE SCALE GENOMIC DNA]</scope>
    <source>
        <strain evidence="11">DSM 13234</strain>
    </source>
</reference>
<evidence type="ECO:0000259" key="9">
    <source>
        <dbReference type="Pfam" id="PF01227"/>
    </source>
</evidence>
<dbReference type="FunFam" id="1.10.286.10:FF:000001">
    <property type="entry name" value="GTP cyclohydrolase 1"/>
    <property type="match status" value="1"/>
</dbReference>
<keyword evidence="8" id="KW-0547">Nucleotide-binding</keyword>
<dbReference type="Gene3D" id="3.30.1130.10">
    <property type="match status" value="1"/>
</dbReference>
<accession>A0A1H6H2B2</accession>
<dbReference type="EC" id="3.5.4.16" evidence="8"/>
<evidence type="ECO:0000256" key="3">
    <source>
        <dbReference type="ARBA" id="ARBA00008085"/>
    </source>
</evidence>
<dbReference type="NCBIfam" id="NF006825">
    <property type="entry name" value="PRK09347.1-2"/>
    <property type="match status" value="1"/>
</dbReference>
<dbReference type="InterPro" id="IPR043134">
    <property type="entry name" value="GTP-CH-I_N"/>
</dbReference>
<dbReference type="GO" id="GO:0005525">
    <property type="term" value="F:GTP binding"/>
    <property type="evidence" value="ECO:0007669"/>
    <property type="project" value="UniProtKB-KW"/>
</dbReference>
<evidence type="ECO:0000256" key="5">
    <source>
        <dbReference type="ARBA" id="ARBA00022563"/>
    </source>
</evidence>
<dbReference type="InterPro" id="IPR001474">
    <property type="entry name" value="GTP_CycHdrlase_I"/>
</dbReference>
<evidence type="ECO:0000256" key="1">
    <source>
        <dbReference type="ARBA" id="ARBA00001052"/>
    </source>
</evidence>
<evidence type="ECO:0000256" key="4">
    <source>
        <dbReference type="ARBA" id="ARBA00011857"/>
    </source>
</evidence>
<proteinExistence type="inferred from homology"/>
<keyword evidence="7 8" id="KW-0342">GTP-binding</keyword>
<evidence type="ECO:0000256" key="7">
    <source>
        <dbReference type="ARBA" id="ARBA00023134"/>
    </source>
</evidence>
<dbReference type="PANTHER" id="PTHR11109:SF7">
    <property type="entry name" value="GTP CYCLOHYDROLASE 1"/>
    <property type="match status" value="1"/>
</dbReference>
<keyword evidence="8" id="KW-0862">Zinc</keyword>
<dbReference type="RefSeq" id="WP_074765560.1">
    <property type="nucleotide sequence ID" value="NZ_FNWO01000002.1"/>
</dbReference>
<evidence type="ECO:0000313" key="11">
    <source>
        <dbReference type="Proteomes" id="UP000182983"/>
    </source>
</evidence>
<feature type="domain" description="GTP cyclohydrolase I" evidence="9">
    <location>
        <begin position="28"/>
        <end position="205"/>
    </location>
</feature>
<feature type="binding site" evidence="8">
    <location>
        <position position="169"/>
    </location>
    <ligand>
        <name>Zn(2+)</name>
        <dbReference type="ChEBI" id="CHEBI:29105"/>
    </ligand>
</feature>
<keyword evidence="8" id="KW-0479">Metal-binding</keyword>
<dbReference type="GO" id="GO:0008270">
    <property type="term" value="F:zinc ion binding"/>
    <property type="evidence" value="ECO:0007669"/>
    <property type="project" value="UniProtKB-UniRule"/>
</dbReference>
<dbReference type="Proteomes" id="UP000182983">
    <property type="component" value="Unassembled WGS sequence"/>
</dbReference>
<dbReference type="GO" id="GO:0006729">
    <property type="term" value="P:tetrahydrobiopterin biosynthetic process"/>
    <property type="evidence" value="ECO:0007669"/>
    <property type="project" value="TreeGrafter"/>
</dbReference>
<sequence>MTADDTPRRPLSSPVATVLSRPSRAEAEAAVRTLIRWAGDDPEREGLVGTPDRVTRAYEEFFSGYEQDPVDILHRTFEETDGYDEVVLLRDIRLESHCEHHMVPIIGVAHVAYLPDRRVVGISKLARVVEVYARRLQIQEKLTAQIANTINEVLQPKGVAVVIEAAHQCMTTRGVRKAGVTMVTSRMLGVFRDDSETRREFMALIQSRRGLG</sequence>
<name>A0A1H6H2B2_MAGFU</name>
<comment type="subunit">
    <text evidence="8">Homopolymer.</text>
</comment>
<protein>
    <recommendedName>
        <fullName evidence="8">GTP cyclohydrolase 1</fullName>
        <ecNumber evidence="8">3.5.4.16</ecNumber>
    </recommendedName>
    <alternativeName>
        <fullName evidence="8">GTP cyclohydrolase I</fullName>
        <shortName evidence="8">GTP-CH-I</shortName>
    </alternativeName>
</protein>
<evidence type="ECO:0000313" key="10">
    <source>
        <dbReference type="EMBL" id="SEH28360.1"/>
    </source>
</evidence>
<dbReference type="HAMAP" id="MF_00223">
    <property type="entry name" value="FolE"/>
    <property type="match status" value="1"/>
</dbReference>
<dbReference type="OrthoDB" id="9801207at2"/>
<dbReference type="AlphaFoldDB" id="A0A1H6H2B2"/>
<feature type="binding site" evidence="8">
    <location>
        <position position="98"/>
    </location>
    <ligand>
        <name>Zn(2+)</name>
        <dbReference type="ChEBI" id="CHEBI:29105"/>
    </ligand>
</feature>
<comment type="catalytic activity">
    <reaction evidence="1 8">
        <text>GTP + H2O = 7,8-dihydroneopterin 3'-triphosphate + formate + H(+)</text>
        <dbReference type="Rhea" id="RHEA:17473"/>
        <dbReference type="ChEBI" id="CHEBI:15377"/>
        <dbReference type="ChEBI" id="CHEBI:15378"/>
        <dbReference type="ChEBI" id="CHEBI:15740"/>
        <dbReference type="ChEBI" id="CHEBI:37565"/>
        <dbReference type="ChEBI" id="CHEBI:58462"/>
        <dbReference type="EC" id="3.5.4.16"/>
    </reaction>
</comment>
<keyword evidence="5 8" id="KW-0554">One-carbon metabolism</keyword>
<comment type="subunit">
    <text evidence="4">Toroid-shaped homodecamer, composed of two pentamers of five dimers.</text>
</comment>
<evidence type="ECO:0000256" key="6">
    <source>
        <dbReference type="ARBA" id="ARBA00022801"/>
    </source>
</evidence>
<dbReference type="Pfam" id="PF01227">
    <property type="entry name" value="GTP_cyclohydroI"/>
    <property type="match status" value="1"/>
</dbReference>
<dbReference type="FunFam" id="3.30.1130.10:FF:000001">
    <property type="entry name" value="GTP cyclohydrolase 1"/>
    <property type="match status" value="1"/>
</dbReference>
<dbReference type="GO" id="GO:0003934">
    <property type="term" value="F:GTP cyclohydrolase I activity"/>
    <property type="evidence" value="ECO:0007669"/>
    <property type="project" value="UniProtKB-UniRule"/>
</dbReference>
<organism evidence="10 11">
    <name type="scientific">Magnetospirillum fulvum</name>
    <name type="common">Rhodospirillum fulvum</name>
    <dbReference type="NCBI Taxonomy" id="1082"/>
    <lineage>
        <taxon>Bacteria</taxon>
        <taxon>Pseudomonadati</taxon>
        <taxon>Pseudomonadota</taxon>
        <taxon>Alphaproteobacteria</taxon>
        <taxon>Rhodospirillales</taxon>
        <taxon>Rhodospirillaceae</taxon>
        <taxon>Magnetospirillum</taxon>
    </lineage>
</organism>
<keyword evidence="11" id="KW-1185">Reference proteome</keyword>
<evidence type="ECO:0000256" key="8">
    <source>
        <dbReference type="HAMAP-Rule" id="MF_00223"/>
    </source>
</evidence>
<dbReference type="GO" id="GO:0005737">
    <property type="term" value="C:cytoplasm"/>
    <property type="evidence" value="ECO:0007669"/>
    <property type="project" value="TreeGrafter"/>
</dbReference>
<dbReference type="EMBL" id="FNWO01000002">
    <property type="protein sequence ID" value="SEH28360.1"/>
    <property type="molecule type" value="Genomic_DNA"/>
</dbReference>
<dbReference type="PROSITE" id="PS00860">
    <property type="entry name" value="GTP_CYCLOHYDROL_1_2"/>
    <property type="match status" value="1"/>
</dbReference>
<dbReference type="UniPathway" id="UPA00848">
    <property type="reaction ID" value="UER00151"/>
</dbReference>
<comment type="similarity">
    <text evidence="3 8">Belongs to the GTP cyclohydrolase I family.</text>
</comment>
<dbReference type="PROSITE" id="PS00859">
    <property type="entry name" value="GTP_CYCLOHYDROL_1_1"/>
    <property type="match status" value="1"/>
</dbReference>
<dbReference type="InterPro" id="IPR018234">
    <property type="entry name" value="GTP_CycHdrlase_I_CS"/>
</dbReference>
<comment type="pathway">
    <text evidence="2 8">Cofactor biosynthesis; 7,8-dihydroneopterin triphosphate biosynthesis; 7,8-dihydroneopterin triphosphate from GTP: step 1/1.</text>
</comment>
<dbReference type="Gene3D" id="1.10.286.10">
    <property type="match status" value="1"/>
</dbReference>
<dbReference type="InterPro" id="IPR043133">
    <property type="entry name" value="GTP-CH-I_C/QueF"/>
</dbReference>
<dbReference type="NCBIfam" id="NF006826">
    <property type="entry name" value="PRK09347.1-3"/>
    <property type="match status" value="1"/>
</dbReference>
<dbReference type="NCBIfam" id="TIGR00063">
    <property type="entry name" value="folE"/>
    <property type="match status" value="1"/>
</dbReference>
<dbReference type="GO" id="GO:0046654">
    <property type="term" value="P:tetrahydrofolate biosynthetic process"/>
    <property type="evidence" value="ECO:0007669"/>
    <property type="project" value="UniProtKB-UniRule"/>
</dbReference>
<gene>
    <name evidence="8" type="primary">folE</name>
    <name evidence="10" type="ORF">SAMN04244559_00691</name>
</gene>
<evidence type="ECO:0000256" key="2">
    <source>
        <dbReference type="ARBA" id="ARBA00005080"/>
    </source>
</evidence>
<feature type="binding site" evidence="8">
    <location>
        <position position="101"/>
    </location>
    <ligand>
        <name>Zn(2+)</name>
        <dbReference type="ChEBI" id="CHEBI:29105"/>
    </ligand>
</feature>
<dbReference type="PANTHER" id="PTHR11109">
    <property type="entry name" value="GTP CYCLOHYDROLASE I"/>
    <property type="match status" value="1"/>
</dbReference>
<dbReference type="InterPro" id="IPR020602">
    <property type="entry name" value="GTP_CycHdrlase_I_dom"/>
</dbReference>
<dbReference type="SUPFAM" id="SSF55620">
    <property type="entry name" value="Tetrahydrobiopterin biosynthesis enzymes-like"/>
    <property type="match status" value="1"/>
</dbReference>